<dbReference type="Pfam" id="PF04586">
    <property type="entry name" value="Peptidase_S78"/>
    <property type="match status" value="1"/>
</dbReference>
<evidence type="ECO:0000256" key="2">
    <source>
        <dbReference type="ARBA" id="ARBA00022670"/>
    </source>
</evidence>
<proteinExistence type="predicted"/>
<evidence type="ECO:0000256" key="3">
    <source>
        <dbReference type="ARBA" id="ARBA00022801"/>
    </source>
</evidence>
<dbReference type="SUPFAM" id="SSF50789">
    <property type="entry name" value="Herpes virus serine proteinase, assemblin"/>
    <property type="match status" value="1"/>
</dbReference>
<dbReference type="InterPro" id="IPR006433">
    <property type="entry name" value="Prohead_protease"/>
</dbReference>
<dbReference type="GO" id="GO:0008233">
    <property type="term" value="F:peptidase activity"/>
    <property type="evidence" value="ECO:0007669"/>
    <property type="project" value="UniProtKB-KW"/>
</dbReference>
<accession>A0A158FYM0</accession>
<evidence type="ECO:0000259" key="4">
    <source>
        <dbReference type="Pfam" id="PF04586"/>
    </source>
</evidence>
<gene>
    <name evidence="5" type="ORF">AWB67_00967</name>
</gene>
<name>A0A158FYM0_9BURK</name>
<sequence>MEKTFELQVKSAAAGEFAGWAATYEPDLVGDQIEPGAFDRTLAHWRGKGFLPPLLWHHKTDEPVGAIIKLEANDKGLHLRGRLASLGRGPQAKELLQMNTLRGLSIGFVPKLEQLDPATGVNRIRDLDLFEVSLCSVPANSGALITDITKGLTSERIAEQRLRDVGLSRREALAFIATLKGLESPRESAPDVAEVLALIAKPAGTTRAT</sequence>
<dbReference type="GO" id="GO:0006508">
    <property type="term" value="P:proteolysis"/>
    <property type="evidence" value="ECO:0007669"/>
    <property type="project" value="UniProtKB-KW"/>
</dbReference>
<keyword evidence="6" id="KW-1185">Reference proteome</keyword>
<dbReference type="RefSeq" id="WP_087655108.1">
    <property type="nucleotide sequence ID" value="NZ_FCOL02000004.1"/>
</dbReference>
<dbReference type="NCBIfam" id="TIGR01543">
    <property type="entry name" value="proheadase_HK97"/>
    <property type="match status" value="1"/>
</dbReference>
<organism evidence="5 6">
    <name type="scientific">Caballeronia terrestris</name>
    <dbReference type="NCBI Taxonomy" id="1226301"/>
    <lineage>
        <taxon>Bacteria</taxon>
        <taxon>Pseudomonadati</taxon>
        <taxon>Pseudomonadota</taxon>
        <taxon>Betaproteobacteria</taxon>
        <taxon>Burkholderiales</taxon>
        <taxon>Burkholderiaceae</taxon>
        <taxon>Caballeronia</taxon>
    </lineage>
</organism>
<keyword evidence="2" id="KW-0645">Protease</keyword>
<reference evidence="5" key="1">
    <citation type="submission" date="2016-01" db="EMBL/GenBank/DDBJ databases">
        <authorList>
            <person name="Peeters C."/>
        </authorList>
    </citation>
    <scope>NUCLEOTIDE SEQUENCE [LARGE SCALE GENOMIC DNA]</scope>
    <source>
        <strain evidence="5">LMG 22937</strain>
    </source>
</reference>
<evidence type="ECO:0000313" key="6">
    <source>
        <dbReference type="Proteomes" id="UP000054925"/>
    </source>
</evidence>
<comment type="caution">
    <text evidence="5">The sequence shown here is derived from an EMBL/GenBank/DDBJ whole genome shotgun (WGS) entry which is preliminary data.</text>
</comment>
<evidence type="ECO:0000256" key="1">
    <source>
        <dbReference type="ARBA" id="ARBA00022612"/>
    </source>
</evidence>
<dbReference type="InterPro" id="IPR054613">
    <property type="entry name" value="Peptidase_S78_dom"/>
</dbReference>
<keyword evidence="3" id="KW-0378">Hydrolase</keyword>
<dbReference type="AlphaFoldDB" id="A0A158FYM0"/>
<feature type="domain" description="Prohead serine protease" evidence="4">
    <location>
        <begin position="14"/>
        <end position="146"/>
    </location>
</feature>
<evidence type="ECO:0000313" key="5">
    <source>
        <dbReference type="EMBL" id="SAL24882.1"/>
    </source>
</evidence>
<protein>
    <submittedName>
        <fullName evidence="5">Phage-like protein</fullName>
    </submittedName>
</protein>
<dbReference type="EMBL" id="FCOL02000004">
    <property type="protein sequence ID" value="SAL24882.1"/>
    <property type="molecule type" value="Genomic_DNA"/>
</dbReference>
<dbReference type="OrthoDB" id="9804926at2"/>
<keyword evidence="1" id="KW-1188">Viral release from host cell</keyword>
<dbReference type="Proteomes" id="UP000054925">
    <property type="component" value="Unassembled WGS sequence"/>
</dbReference>